<evidence type="ECO:0008006" key="10">
    <source>
        <dbReference type="Google" id="ProtNLM"/>
    </source>
</evidence>
<dbReference type="Proteomes" id="UP000708208">
    <property type="component" value="Unassembled WGS sequence"/>
</dbReference>
<keyword evidence="3 7" id="KW-0349">Heme</keyword>
<keyword evidence="9" id="KW-1185">Reference proteome</keyword>
<dbReference type="PANTHER" id="PTHR24291:SF201">
    <property type="entry name" value="CYTOCHROME P450, FAMILY 4, SUBFAMILY B, POLYPEPTIDE 7"/>
    <property type="match status" value="1"/>
</dbReference>
<sequence length="505" mass="57938">MLVTAFLFLFCSAVIFYLALEKFGTIKLAHNFPGPRSFPIIGNSWYFLKPEERLPNLIRLQKEFGNRVLLKGGPLKGLVLFHPDDVQKILTSKEINKSSLYDMLLTDWLGSSIFYAKDQDYFRLRKILLPALDTKRVDNIEMNFNLHSKTLVKVLKIQEANGITPEIRFLFSLCALDMVIQYLVGKRTNCLSSSNQDYATAVHNQTKYISDRGCSPWLWPKIAWKLSKNGAKENTNIEFLHSFMDKIVLERKEEISRSKTIKPLNLDDLNGAESAEKEKLKLLDLLIREQERGQFGITDKYIRDEINFFKFAGHDTIASALTFTVFLLAANPGEQAKLHLELDEVFGTDRDRNVDATDLSQLKYLECCFKESLRLYPPAPIMLRKIDKDFQLDKEVTLPKGLQLMVSPWAMQKLPQFFPEPNKFQPSRFMPENAAGRHPYAYIPFSAGPRNCMGQKTAMIKAKTILAHVFRSFQVQLVNPPEQMIPMGSIIIFPKNGLNIKLKSR</sequence>
<dbReference type="GO" id="GO:0005506">
    <property type="term" value="F:iron ion binding"/>
    <property type="evidence" value="ECO:0007669"/>
    <property type="project" value="InterPro"/>
</dbReference>
<dbReference type="GO" id="GO:0016705">
    <property type="term" value="F:oxidoreductase activity, acting on paired donors, with incorporation or reduction of molecular oxygen"/>
    <property type="evidence" value="ECO:0007669"/>
    <property type="project" value="InterPro"/>
</dbReference>
<evidence type="ECO:0000256" key="4">
    <source>
        <dbReference type="ARBA" id="ARBA00022723"/>
    </source>
</evidence>
<evidence type="ECO:0000313" key="9">
    <source>
        <dbReference type="Proteomes" id="UP000708208"/>
    </source>
</evidence>
<evidence type="ECO:0000313" key="8">
    <source>
        <dbReference type="EMBL" id="CAG7785109.1"/>
    </source>
</evidence>
<evidence type="ECO:0000256" key="5">
    <source>
        <dbReference type="ARBA" id="ARBA00023002"/>
    </source>
</evidence>
<accession>A0A8J2KHT5</accession>
<keyword evidence="6 7" id="KW-0408">Iron</keyword>
<gene>
    <name evidence="8" type="ORF">AFUS01_LOCUS23755</name>
</gene>
<dbReference type="PANTHER" id="PTHR24291">
    <property type="entry name" value="CYTOCHROME P450 FAMILY 4"/>
    <property type="match status" value="1"/>
</dbReference>
<dbReference type="AlphaFoldDB" id="A0A8J2KHT5"/>
<comment type="similarity">
    <text evidence="2 7">Belongs to the cytochrome P450 family.</text>
</comment>
<keyword evidence="5 7" id="KW-0560">Oxidoreductase</keyword>
<evidence type="ECO:0000256" key="6">
    <source>
        <dbReference type="ARBA" id="ARBA00023004"/>
    </source>
</evidence>
<dbReference type="InterPro" id="IPR050196">
    <property type="entry name" value="Cytochrome_P450_Monoox"/>
</dbReference>
<evidence type="ECO:0000256" key="2">
    <source>
        <dbReference type="ARBA" id="ARBA00010617"/>
    </source>
</evidence>
<comment type="caution">
    <text evidence="8">The sequence shown here is derived from an EMBL/GenBank/DDBJ whole genome shotgun (WGS) entry which is preliminary data.</text>
</comment>
<dbReference type="Pfam" id="PF00067">
    <property type="entry name" value="p450"/>
    <property type="match status" value="1"/>
</dbReference>
<dbReference type="GO" id="GO:0004497">
    <property type="term" value="F:monooxygenase activity"/>
    <property type="evidence" value="ECO:0007669"/>
    <property type="project" value="UniProtKB-KW"/>
</dbReference>
<keyword evidence="7" id="KW-0503">Monooxygenase</keyword>
<dbReference type="GO" id="GO:0020037">
    <property type="term" value="F:heme binding"/>
    <property type="evidence" value="ECO:0007669"/>
    <property type="project" value="InterPro"/>
</dbReference>
<dbReference type="OrthoDB" id="1470350at2759"/>
<keyword evidence="4 7" id="KW-0479">Metal-binding</keyword>
<evidence type="ECO:0000256" key="7">
    <source>
        <dbReference type="RuleBase" id="RU000461"/>
    </source>
</evidence>
<dbReference type="InterPro" id="IPR017972">
    <property type="entry name" value="Cyt_P450_CS"/>
</dbReference>
<dbReference type="InterPro" id="IPR001128">
    <property type="entry name" value="Cyt_P450"/>
</dbReference>
<reference evidence="8" key="1">
    <citation type="submission" date="2021-06" db="EMBL/GenBank/DDBJ databases">
        <authorList>
            <person name="Hodson N. C."/>
            <person name="Mongue J. A."/>
            <person name="Jaron S. K."/>
        </authorList>
    </citation>
    <scope>NUCLEOTIDE SEQUENCE</scope>
</reference>
<evidence type="ECO:0000256" key="3">
    <source>
        <dbReference type="ARBA" id="ARBA00022617"/>
    </source>
</evidence>
<dbReference type="PROSITE" id="PS00086">
    <property type="entry name" value="CYTOCHROME_P450"/>
    <property type="match status" value="1"/>
</dbReference>
<comment type="cofactor">
    <cofactor evidence="1">
        <name>heme</name>
        <dbReference type="ChEBI" id="CHEBI:30413"/>
    </cofactor>
</comment>
<name>A0A8J2KHT5_9HEXA</name>
<dbReference type="EMBL" id="CAJVCH010289370">
    <property type="protein sequence ID" value="CAG7785109.1"/>
    <property type="molecule type" value="Genomic_DNA"/>
</dbReference>
<organism evidence="8 9">
    <name type="scientific">Allacma fusca</name>
    <dbReference type="NCBI Taxonomy" id="39272"/>
    <lineage>
        <taxon>Eukaryota</taxon>
        <taxon>Metazoa</taxon>
        <taxon>Ecdysozoa</taxon>
        <taxon>Arthropoda</taxon>
        <taxon>Hexapoda</taxon>
        <taxon>Collembola</taxon>
        <taxon>Symphypleona</taxon>
        <taxon>Sminthuridae</taxon>
        <taxon>Allacma</taxon>
    </lineage>
</organism>
<proteinExistence type="inferred from homology"/>
<evidence type="ECO:0000256" key="1">
    <source>
        <dbReference type="ARBA" id="ARBA00001971"/>
    </source>
</evidence>
<protein>
    <recommendedName>
        <fullName evidence="10">Cytochrome P450</fullName>
    </recommendedName>
</protein>